<name>A0A0F9WPN7_9MICR</name>
<dbReference type="Proteomes" id="UP000034350">
    <property type="component" value="Unassembled WGS sequence"/>
</dbReference>
<dbReference type="VEuPathDB" id="MicrosporidiaDB:AAJ76_390006472"/>
<evidence type="ECO:0000313" key="2">
    <source>
        <dbReference type="EMBL" id="KKO74908.1"/>
    </source>
</evidence>
<accession>A0A0F9WPN7</accession>
<dbReference type="AlphaFoldDB" id="A0A0F9WPN7"/>
<sequence length="105" mass="11562">MVCCILCGANSETKRIERPGGFPEAPKKILCPQCGEISEGEYRVAYDRFCICIIPCCCKCNNTEPFIACIRCKKPVGVITGNRCNQCDLVTSFKSQNCPNCGARK</sequence>
<dbReference type="VEuPathDB" id="MicrosporidiaDB:G9O61_00g020260"/>
<reference evidence="2 3" key="1">
    <citation type="journal article" date="2015" name="Environ. Microbiol.">
        <title>Genome analyses suggest the presence of polyploidy and recent human-driven expansions in eight global populations of the honeybee pathogen Nosema ceranae.</title>
        <authorList>
            <person name="Pelin A."/>
            <person name="Selman M."/>
            <person name="Aris-Brosou S."/>
            <person name="Farinelli L."/>
            <person name="Corradi N."/>
        </authorList>
    </citation>
    <scope>NUCLEOTIDE SEQUENCE [LARGE SCALE GENOMIC DNA]</scope>
    <source>
        <strain evidence="2 3">PA08 1199</strain>
    </source>
</reference>
<evidence type="ECO:0000313" key="3">
    <source>
        <dbReference type="Proteomes" id="UP000034350"/>
    </source>
</evidence>
<gene>
    <name evidence="2" type="ORF">AAJ76_390006472</name>
</gene>
<keyword evidence="3" id="KW-1185">Reference proteome</keyword>
<dbReference type="Pfam" id="PF17032">
    <property type="entry name" value="Zn_ribbon_15"/>
    <property type="match status" value="1"/>
</dbReference>
<comment type="caution">
    <text evidence="2">The sequence shown here is derived from an EMBL/GenBank/DDBJ whole genome shotgun (WGS) entry which is preliminary data.</text>
</comment>
<evidence type="ECO:0000259" key="1">
    <source>
        <dbReference type="Pfam" id="PF17032"/>
    </source>
</evidence>
<dbReference type="GeneID" id="36320386"/>
<dbReference type="OrthoDB" id="2186471at2759"/>
<dbReference type="RefSeq" id="XP_024330650.1">
    <property type="nucleotide sequence ID" value="XM_024475443.1"/>
</dbReference>
<feature type="domain" description="Zinc-ribbon 15" evidence="1">
    <location>
        <begin position="29"/>
        <end position="102"/>
    </location>
</feature>
<protein>
    <recommendedName>
        <fullName evidence="1">Zinc-ribbon 15 domain-containing protein</fullName>
    </recommendedName>
</protein>
<proteinExistence type="predicted"/>
<dbReference type="EMBL" id="JPQZ01000039">
    <property type="protein sequence ID" value="KKO74908.1"/>
    <property type="molecule type" value="Genomic_DNA"/>
</dbReference>
<dbReference type="InterPro" id="IPR031493">
    <property type="entry name" value="Zinc_ribbon_15"/>
</dbReference>
<organism evidence="2 3">
    <name type="scientific">Vairimorpha ceranae</name>
    <dbReference type="NCBI Taxonomy" id="40302"/>
    <lineage>
        <taxon>Eukaryota</taxon>
        <taxon>Fungi</taxon>
        <taxon>Fungi incertae sedis</taxon>
        <taxon>Microsporidia</taxon>
        <taxon>Nosematidae</taxon>
        <taxon>Vairimorpha</taxon>
    </lineage>
</organism>